<gene>
    <name evidence="1" type="ORF">F5148DRAFT_1153314</name>
</gene>
<organism evidence="1 2">
    <name type="scientific">Russula earlei</name>
    <dbReference type="NCBI Taxonomy" id="71964"/>
    <lineage>
        <taxon>Eukaryota</taxon>
        <taxon>Fungi</taxon>
        <taxon>Dikarya</taxon>
        <taxon>Basidiomycota</taxon>
        <taxon>Agaricomycotina</taxon>
        <taxon>Agaricomycetes</taxon>
        <taxon>Russulales</taxon>
        <taxon>Russulaceae</taxon>
        <taxon>Russula</taxon>
    </lineage>
</organism>
<comment type="caution">
    <text evidence="1">The sequence shown here is derived from an EMBL/GenBank/DDBJ whole genome shotgun (WGS) entry which is preliminary data.</text>
</comment>
<evidence type="ECO:0000313" key="2">
    <source>
        <dbReference type="Proteomes" id="UP001207468"/>
    </source>
</evidence>
<evidence type="ECO:0000313" key="1">
    <source>
        <dbReference type="EMBL" id="KAI9448848.1"/>
    </source>
</evidence>
<dbReference type="EMBL" id="JAGFNK010000549">
    <property type="protein sequence ID" value="KAI9448848.1"/>
    <property type="molecule type" value="Genomic_DNA"/>
</dbReference>
<name>A0ACC0TTS8_9AGAM</name>
<accession>A0ACC0TTS8</accession>
<protein>
    <submittedName>
        <fullName evidence="1">Uncharacterized protein</fullName>
    </submittedName>
</protein>
<keyword evidence="2" id="KW-1185">Reference proteome</keyword>
<reference evidence="1" key="1">
    <citation type="submission" date="2021-03" db="EMBL/GenBank/DDBJ databases">
        <title>Evolutionary priming and transition to the ectomycorrhizal habit in an iconic lineage of mushroom-forming fungi: is preadaptation a requirement?</title>
        <authorList>
            <consortium name="DOE Joint Genome Institute"/>
            <person name="Looney B.P."/>
            <person name="Miyauchi S."/>
            <person name="Morin E."/>
            <person name="Drula E."/>
            <person name="Courty P.E."/>
            <person name="Chicoki N."/>
            <person name="Fauchery L."/>
            <person name="Kohler A."/>
            <person name="Kuo A."/>
            <person name="LaButti K."/>
            <person name="Pangilinan J."/>
            <person name="Lipzen A."/>
            <person name="Riley R."/>
            <person name="Andreopoulos W."/>
            <person name="He G."/>
            <person name="Johnson J."/>
            <person name="Barry K.W."/>
            <person name="Grigoriev I.V."/>
            <person name="Nagy L."/>
            <person name="Hibbett D."/>
            <person name="Henrissat B."/>
            <person name="Matheny P.B."/>
            <person name="Labbe J."/>
            <person name="Martin A.F."/>
        </authorList>
    </citation>
    <scope>NUCLEOTIDE SEQUENCE</scope>
    <source>
        <strain evidence="1">BPL698</strain>
    </source>
</reference>
<dbReference type="Proteomes" id="UP001207468">
    <property type="component" value="Unassembled WGS sequence"/>
</dbReference>
<proteinExistence type="predicted"/>
<sequence length="125" mass="14039">MPLNTTPNPLQLSSYEDIKEKFVIFYASRDESGTMWCPDCREVEDLIARTFAPSDGPSGLIVYVGQRPEWKTDANVFRSAPWRIRSIPTVVKLENATEVDRLVEDEIVSGLAGLVRSILPPSSRK</sequence>